<evidence type="ECO:0000313" key="7">
    <source>
        <dbReference type="Proteomes" id="UP000231279"/>
    </source>
</evidence>
<dbReference type="CDD" id="cd09020">
    <property type="entry name" value="D-hex-6-P-epi_like"/>
    <property type="match status" value="1"/>
</dbReference>
<evidence type="ECO:0000256" key="4">
    <source>
        <dbReference type="ARBA" id="ARBA00023235"/>
    </source>
</evidence>
<name>A0A2G9G5J2_9LAMI</name>
<organism evidence="6 7">
    <name type="scientific">Handroanthus impetiginosus</name>
    <dbReference type="NCBI Taxonomy" id="429701"/>
    <lineage>
        <taxon>Eukaryota</taxon>
        <taxon>Viridiplantae</taxon>
        <taxon>Streptophyta</taxon>
        <taxon>Embryophyta</taxon>
        <taxon>Tracheophyta</taxon>
        <taxon>Spermatophyta</taxon>
        <taxon>Magnoliopsida</taxon>
        <taxon>eudicotyledons</taxon>
        <taxon>Gunneridae</taxon>
        <taxon>Pentapetalae</taxon>
        <taxon>asterids</taxon>
        <taxon>lamiids</taxon>
        <taxon>Lamiales</taxon>
        <taxon>Bignoniaceae</taxon>
        <taxon>Crescentiina</taxon>
        <taxon>Tabebuia alliance</taxon>
        <taxon>Handroanthus</taxon>
    </lineage>
</organism>
<dbReference type="GO" id="GO:0005737">
    <property type="term" value="C:cytoplasm"/>
    <property type="evidence" value="ECO:0007669"/>
    <property type="project" value="TreeGrafter"/>
</dbReference>
<dbReference type="Gene3D" id="2.70.98.10">
    <property type="match status" value="1"/>
</dbReference>
<dbReference type="GO" id="GO:0005975">
    <property type="term" value="P:carbohydrate metabolic process"/>
    <property type="evidence" value="ECO:0007669"/>
    <property type="project" value="InterPro"/>
</dbReference>
<comment type="caution">
    <text evidence="6">The sequence shown here is derived from an EMBL/GenBank/DDBJ whole genome shotgun (WGS) entry which is preliminary data.</text>
</comment>
<dbReference type="InterPro" id="IPR025532">
    <property type="entry name" value="G6P_1-epimerase"/>
</dbReference>
<sequence length="317" mass="36095">MGDSEAASDHKTLFELTEDWNGIKHAVLRNAQGASARVSLHGGQIVSWRNNKGEELLFISSKAIFKSPKAMPGGISVCFPQFGNCDIHEQNGFVRNKMWIIDDNPPPLHPNASLGKSYVDLLLRPDKEDIKSWPHVFEFHLRVSLGSDGNLIVISRIRNINEKPFNFSFAYHTCLSVSDISEVRIEGLETLDYLDNLRGRKRFTDQGDAITFESELDRVYISCPPCVAVLDHERKRTCVMRKDGLPDFVVWNPWEKKAKTMVEFGDDEYKEMVCVDATVVETKITLKQEEEWTGRIELVPVPSSFCTDGLHPRFNFF</sequence>
<proteinExistence type="inferred from homology"/>
<evidence type="ECO:0000256" key="2">
    <source>
        <dbReference type="ARBA" id="ARBA00005866"/>
    </source>
</evidence>
<protein>
    <recommendedName>
        <fullName evidence="3 5">glucose-6-phosphate 1-epimerase</fullName>
        <ecNumber evidence="3 5">5.1.3.15</ecNumber>
    </recommendedName>
</protein>
<dbReference type="PANTHER" id="PTHR11122">
    <property type="entry name" value="APOSPORY-ASSOCIATED PROTEIN C-RELATED"/>
    <property type="match status" value="1"/>
</dbReference>
<gene>
    <name evidence="6" type="ORF">CDL12_26927</name>
</gene>
<dbReference type="InterPro" id="IPR014718">
    <property type="entry name" value="GH-type_carb-bd"/>
</dbReference>
<dbReference type="InterPro" id="IPR011013">
    <property type="entry name" value="Gal_mutarotase_sf_dom"/>
</dbReference>
<evidence type="ECO:0000313" key="6">
    <source>
        <dbReference type="EMBL" id="PIN00567.1"/>
    </source>
</evidence>
<dbReference type="EMBL" id="NKXS01006891">
    <property type="protein sequence ID" value="PIN00567.1"/>
    <property type="molecule type" value="Genomic_DNA"/>
</dbReference>
<dbReference type="SUPFAM" id="SSF74650">
    <property type="entry name" value="Galactose mutarotase-like"/>
    <property type="match status" value="1"/>
</dbReference>
<dbReference type="Proteomes" id="UP000231279">
    <property type="component" value="Unassembled WGS sequence"/>
</dbReference>
<dbReference type="STRING" id="429701.A0A2G9G5J2"/>
<dbReference type="Pfam" id="PF01263">
    <property type="entry name" value="Aldose_epim"/>
    <property type="match status" value="1"/>
</dbReference>
<comment type="catalytic activity">
    <reaction evidence="1">
        <text>alpha-D-glucose 6-phosphate = beta-D-glucose 6-phosphate</text>
        <dbReference type="Rhea" id="RHEA:16249"/>
        <dbReference type="ChEBI" id="CHEBI:58225"/>
        <dbReference type="ChEBI" id="CHEBI:58247"/>
        <dbReference type="EC" id="5.1.3.15"/>
    </reaction>
</comment>
<dbReference type="AlphaFoldDB" id="A0A2G9G5J2"/>
<dbReference type="PIRSF" id="PIRSF016020">
    <property type="entry name" value="PHexose_mutarotase"/>
    <property type="match status" value="1"/>
</dbReference>
<dbReference type="PANTHER" id="PTHR11122:SF10">
    <property type="entry name" value="GLUCOSE-6-PHOSPHATE 1-EPIMERASE"/>
    <property type="match status" value="1"/>
</dbReference>
<dbReference type="InterPro" id="IPR008183">
    <property type="entry name" value="Aldose_1/G6P_1-epimerase"/>
</dbReference>
<evidence type="ECO:0000256" key="5">
    <source>
        <dbReference type="PIRNR" id="PIRNR016020"/>
    </source>
</evidence>
<accession>A0A2G9G5J2</accession>
<keyword evidence="4 5" id="KW-0413">Isomerase</keyword>
<comment type="similarity">
    <text evidence="2 5">Belongs to the glucose-6-phosphate 1-epimerase family.</text>
</comment>
<evidence type="ECO:0000256" key="3">
    <source>
        <dbReference type="ARBA" id="ARBA00012083"/>
    </source>
</evidence>
<dbReference type="EC" id="5.1.3.15" evidence="3 5"/>
<dbReference type="GO" id="GO:0047938">
    <property type="term" value="F:glucose-6-phosphate 1-epimerase activity"/>
    <property type="evidence" value="ECO:0007669"/>
    <property type="project" value="UniProtKB-UniRule"/>
</dbReference>
<dbReference type="GO" id="GO:0030246">
    <property type="term" value="F:carbohydrate binding"/>
    <property type="evidence" value="ECO:0007669"/>
    <property type="project" value="UniProtKB-UniRule"/>
</dbReference>
<dbReference type="OrthoDB" id="1659429at2759"/>
<keyword evidence="7" id="KW-1185">Reference proteome</keyword>
<reference evidence="7" key="1">
    <citation type="journal article" date="2018" name="Gigascience">
        <title>Genome assembly of the Pink Ipe (Handroanthus impetiginosus, Bignoniaceae), a highly valued, ecologically keystone Neotropical timber forest tree.</title>
        <authorList>
            <person name="Silva-Junior O.B."/>
            <person name="Grattapaglia D."/>
            <person name="Novaes E."/>
            <person name="Collevatti R.G."/>
        </authorList>
    </citation>
    <scope>NUCLEOTIDE SEQUENCE [LARGE SCALE GENOMIC DNA]</scope>
    <source>
        <strain evidence="7">cv. UFG-1</strain>
    </source>
</reference>
<evidence type="ECO:0000256" key="1">
    <source>
        <dbReference type="ARBA" id="ARBA00001096"/>
    </source>
</evidence>